<proteinExistence type="predicted"/>
<dbReference type="InterPro" id="IPR052344">
    <property type="entry name" value="Transposase-related"/>
</dbReference>
<dbReference type="PANTHER" id="PTHR33678:SF1">
    <property type="entry name" value="BLL1576 PROTEIN"/>
    <property type="match status" value="1"/>
</dbReference>
<evidence type="ECO:0000313" key="3">
    <source>
        <dbReference type="Proteomes" id="UP001159292"/>
    </source>
</evidence>
<reference evidence="2" key="1">
    <citation type="submission" date="2022-09" db="EMBL/GenBank/DDBJ databases">
        <title>Intensive care unit water sources are persistently colonized with multi-drug resistant bacteria and are the site of extensive horizontal gene transfer of antibiotic resistance genes.</title>
        <authorList>
            <person name="Diorio-Toth L."/>
        </authorList>
    </citation>
    <scope>NUCLEOTIDE SEQUENCE</scope>
    <source>
        <strain evidence="2">GD04000</strain>
    </source>
</reference>
<dbReference type="Pfam" id="PF03050">
    <property type="entry name" value="DDE_Tnp_IS66"/>
    <property type="match status" value="1"/>
</dbReference>
<comment type="caution">
    <text evidence="2">The sequence shown here is derived from an EMBL/GenBank/DDBJ whole genome shotgun (WGS) entry which is preliminary data.</text>
</comment>
<organism evidence="2 3">
    <name type="scientific">Ectopseudomonas oleovorans</name>
    <name type="common">Pseudomonas oleovorans</name>
    <dbReference type="NCBI Taxonomy" id="301"/>
    <lineage>
        <taxon>Bacteria</taxon>
        <taxon>Pseudomonadati</taxon>
        <taxon>Pseudomonadota</taxon>
        <taxon>Gammaproteobacteria</taxon>
        <taxon>Pseudomonadales</taxon>
        <taxon>Pseudomonadaceae</taxon>
        <taxon>Ectopseudomonas</taxon>
    </lineage>
</organism>
<feature type="domain" description="Transposase IS66 central" evidence="1">
    <location>
        <begin position="23"/>
        <end position="176"/>
    </location>
</feature>
<dbReference type="EMBL" id="JAOEET010000142">
    <property type="protein sequence ID" value="MDH0569643.1"/>
    <property type="molecule type" value="Genomic_DNA"/>
</dbReference>
<dbReference type="InterPro" id="IPR004291">
    <property type="entry name" value="Transposase_IS66_central"/>
</dbReference>
<feature type="non-terminal residue" evidence="2">
    <location>
        <position position="176"/>
    </location>
</feature>
<accession>A0AB35L3N3</accession>
<protein>
    <submittedName>
        <fullName evidence="2">IS66 family transposase</fullName>
    </submittedName>
</protein>
<dbReference type="RefSeq" id="WP_280087527.1">
    <property type="nucleotide sequence ID" value="NZ_JAOEET010000142.1"/>
</dbReference>
<dbReference type="NCBIfam" id="NF033517">
    <property type="entry name" value="transpos_IS66"/>
    <property type="match status" value="1"/>
</dbReference>
<gene>
    <name evidence="2" type="ORF">N7671_21220</name>
</gene>
<evidence type="ECO:0000313" key="2">
    <source>
        <dbReference type="EMBL" id="MDH0569643.1"/>
    </source>
</evidence>
<dbReference type="AlphaFoldDB" id="A0AB35L3N3"/>
<feature type="non-terminal residue" evidence="2">
    <location>
        <position position="1"/>
    </location>
</feature>
<sequence>GKWVCDQCETLIQAPVPAQVIDKGIPTAGLLAHVMVAKFADHLPLYRQEKIFGRAGLAIARSTLAQWVGQTGVQLQPLVDALREAVLGQRVIHADETPVQMLTPGEKKTHRAYVWAYSTTPFADLKAVVYDFSPSRAGEHARNFLGQWNGKLVCDDFAGYKASFEQGVTEIGCMAH</sequence>
<dbReference type="Proteomes" id="UP001159292">
    <property type="component" value="Unassembled WGS sequence"/>
</dbReference>
<name>A0AB35L3N3_ECTOL</name>
<evidence type="ECO:0000259" key="1">
    <source>
        <dbReference type="Pfam" id="PF03050"/>
    </source>
</evidence>
<dbReference type="PANTHER" id="PTHR33678">
    <property type="entry name" value="BLL1576 PROTEIN"/>
    <property type="match status" value="1"/>
</dbReference>